<protein>
    <submittedName>
        <fullName evidence="1">Uncharacterized protein</fullName>
    </submittedName>
</protein>
<evidence type="ECO:0000313" key="1">
    <source>
        <dbReference type="EMBL" id="EGN97385.1"/>
    </source>
</evidence>
<name>F8Q2H4_SERL3</name>
<keyword evidence="2" id="KW-1185">Reference proteome</keyword>
<gene>
    <name evidence="1" type="ORF">SERLA73DRAFT_75076</name>
</gene>
<sequence>MLERVGGLLFGRFGPVSQCHENSKYYSANRLVPNKDVDAALPHVTIELPVSKESLEQTIAPSVYSLKKAMQTYARQGETLVIFVHDDGIQLISEEKRQERIAFYAKHNIRWVARSKHDNTPGGSKRADPFKKVSNMNHGLALSSKLEKHLKVLENAVARNALAKDQSGCLEGKALQRKRETMDAMGLQWKRCVSSASASPKVILLIGNDGLRIVYEMLLVSSRNVQKLLSHSMNQMLCKLLAITSRMVFTHFTRRINKCISIGCANGEVTPFVWHDAFLRWTALQGAAFIDPADNFRLLPQSPSKTLNLGLSDAELSVPEIMKYGWLVPSSLLGLGTSGLHSSALGIAVF</sequence>
<dbReference type="STRING" id="936435.F8Q2H4"/>
<proteinExistence type="predicted"/>
<accession>F8Q2H4</accession>
<dbReference type="PANTHER" id="PTHR35408">
    <property type="entry name" value="CHROMOSOME 15, WHOLE GENOME SHOTGUN SEQUENCE"/>
    <property type="match status" value="1"/>
</dbReference>
<dbReference type="PANTHER" id="PTHR35408:SF3">
    <property type="entry name" value="GLYCOSYLTRANSFERASE 2-LIKE DOMAIN-CONTAINING PROTEIN"/>
    <property type="match status" value="1"/>
</dbReference>
<reference evidence="2" key="1">
    <citation type="journal article" date="2011" name="Science">
        <title>The plant cell wall-decomposing machinery underlies the functional diversity of forest fungi.</title>
        <authorList>
            <person name="Eastwood D.C."/>
            <person name="Floudas D."/>
            <person name="Binder M."/>
            <person name="Majcherczyk A."/>
            <person name="Schneider P."/>
            <person name="Aerts A."/>
            <person name="Asiegbu F.O."/>
            <person name="Baker S.E."/>
            <person name="Barry K."/>
            <person name="Bendiksby M."/>
            <person name="Blumentritt M."/>
            <person name="Coutinho P.M."/>
            <person name="Cullen D."/>
            <person name="de Vries R.P."/>
            <person name="Gathman A."/>
            <person name="Goodell B."/>
            <person name="Henrissat B."/>
            <person name="Ihrmark K."/>
            <person name="Kauserud H."/>
            <person name="Kohler A."/>
            <person name="LaButti K."/>
            <person name="Lapidus A."/>
            <person name="Lavin J.L."/>
            <person name="Lee Y.-H."/>
            <person name="Lindquist E."/>
            <person name="Lilly W."/>
            <person name="Lucas S."/>
            <person name="Morin E."/>
            <person name="Murat C."/>
            <person name="Oguiza J.A."/>
            <person name="Park J."/>
            <person name="Pisabarro A.G."/>
            <person name="Riley R."/>
            <person name="Rosling A."/>
            <person name="Salamov A."/>
            <person name="Schmidt O."/>
            <person name="Schmutz J."/>
            <person name="Skrede I."/>
            <person name="Stenlid J."/>
            <person name="Wiebenga A."/>
            <person name="Xie X."/>
            <person name="Kuees U."/>
            <person name="Hibbett D.S."/>
            <person name="Hoffmeister D."/>
            <person name="Hoegberg N."/>
            <person name="Martin F."/>
            <person name="Grigoriev I.V."/>
            <person name="Watkinson S.C."/>
        </authorList>
    </citation>
    <scope>NUCLEOTIDE SEQUENCE [LARGE SCALE GENOMIC DNA]</scope>
    <source>
        <strain evidence="2">strain S7.3</strain>
    </source>
</reference>
<dbReference type="AlphaFoldDB" id="F8Q2H4"/>
<dbReference type="EMBL" id="GL945482">
    <property type="protein sequence ID" value="EGN97385.1"/>
    <property type="molecule type" value="Genomic_DNA"/>
</dbReference>
<dbReference type="InParanoid" id="F8Q2H4"/>
<dbReference type="OrthoDB" id="3257695at2759"/>
<organism evidence="2">
    <name type="scientific">Serpula lacrymans var. lacrymans (strain S7.3)</name>
    <name type="common">Dry rot fungus</name>
    <dbReference type="NCBI Taxonomy" id="936435"/>
    <lineage>
        <taxon>Eukaryota</taxon>
        <taxon>Fungi</taxon>
        <taxon>Dikarya</taxon>
        <taxon>Basidiomycota</taxon>
        <taxon>Agaricomycotina</taxon>
        <taxon>Agaricomycetes</taxon>
        <taxon>Agaricomycetidae</taxon>
        <taxon>Boletales</taxon>
        <taxon>Coniophorineae</taxon>
        <taxon>Serpulaceae</taxon>
        <taxon>Serpula</taxon>
    </lineage>
</organism>
<dbReference type="Proteomes" id="UP000008063">
    <property type="component" value="Unassembled WGS sequence"/>
</dbReference>
<dbReference type="HOGENOM" id="CLU_792642_0_0_1"/>
<evidence type="ECO:0000313" key="2">
    <source>
        <dbReference type="Proteomes" id="UP000008063"/>
    </source>
</evidence>